<dbReference type="PROSITE" id="PS01231">
    <property type="entry name" value="TRMA_2"/>
    <property type="match status" value="1"/>
</dbReference>
<reference evidence="16 17" key="1">
    <citation type="submission" date="2016-03" db="EMBL/GenBank/DDBJ databases">
        <title>Draft Genome Assembly of Pseudomonas putida strain CBF10-2.</title>
        <authorList>
            <person name="Iyer R.S."/>
            <person name="Damania A."/>
        </authorList>
    </citation>
    <scope>NUCLEOTIDE SEQUENCE [LARGE SCALE GENOMIC DNA]</scope>
    <source>
        <strain evidence="16 17">CBF10-2</strain>
    </source>
</reference>
<feature type="binding site" evidence="11">
    <location>
        <position position="93"/>
    </location>
    <ligand>
        <name>[4Fe-4S] cluster</name>
        <dbReference type="ChEBI" id="CHEBI:49883"/>
    </ligand>
</feature>
<dbReference type="Gene3D" id="2.40.50.1070">
    <property type="match status" value="1"/>
</dbReference>
<organism evidence="16 17">
    <name type="scientific">Pseudomonas putida</name>
    <name type="common">Arthrobacter siderocapsulatus</name>
    <dbReference type="NCBI Taxonomy" id="303"/>
    <lineage>
        <taxon>Bacteria</taxon>
        <taxon>Pseudomonadati</taxon>
        <taxon>Pseudomonadota</taxon>
        <taxon>Gammaproteobacteria</taxon>
        <taxon>Pseudomonadales</taxon>
        <taxon>Pseudomonadaceae</taxon>
        <taxon>Pseudomonas</taxon>
    </lineage>
</organism>
<feature type="binding site" evidence="11">
    <location>
        <position position="99"/>
    </location>
    <ligand>
        <name>[4Fe-4S] cluster</name>
        <dbReference type="ChEBI" id="CHEBI:49883"/>
    </ligand>
</feature>
<evidence type="ECO:0000256" key="6">
    <source>
        <dbReference type="ARBA" id="ARBA00022723"/>
    </source>
</evidence>
<feature type="binding site" evidence="11 12">
    <location>
        <position position="383"/>
    </location>
    <ligand>
        <name>S-adenosyl-L-methionine</name>
        <dbReference type="ChEBI" id="CHEBI:59789"/>
    </ligand>
</feature>
<evidence type="ECO:0000313" key="16">
    <source>
        <dbReference type="EMBL" id="OAI83927.1"/>
    </source>
</evidence>
<comment type="function">
    <text evidence="10 11">Catalyzes the formation of 5-methyl-uridine at position 1939 (m5U1939) in 23S rRNA.</text>
</comment>
<feature type="active site" description="Nucleophile" evidence="11 12">
    <location>
        <position position="409"/>
    </location>
</feature>
<keyword evidence="2 11" id="KW-0698">rRNA processing</keyword>
<dbReference type="PANTHER" id="PTHR11061">
    <property type="entry name" value="RNA M5U METHYLTRANSFERASE"/>
    <property type="match status" value="1"/>
</dbReference>
<sequence>MSKGKRNGGLRFQPAGGSRTPQVPTGKKQRLTIERLAGDGRGIAFLDGRTWFVSGALAGEEVEARVLNAHGKVVEARLERVFGASAQRRAAPCRHFERCGGCNLQHLSHDDQLQLKQRLLAEQLQRVAGVVPEQWAAPLSGPEFGYRRRARIAVRWDHKTKKLDVGFRAEASQDIIAIDDCPVLVQPLQSVLRHLPLLLQSLGKPQVVGHVELFSGTALAMLVRHTAPLGEVDLGKLKAFCAEAGVQLWLQGEGEPWSVEPEESLGFELQPWNLTLAYRPGDFVQVNAGVNTAMIEQALDWLAPQNDERVLDLFCGLGNFALPLAQKAAEVVAVEGVQAMVERAAANARSNNLNNVRCFQADLSQPLAASGWATEGFSAVLLDPPRDGAYEVVRNIAALGGKRLVYVSCNPATLARDTLELIKQGYRLKRAGILDMFPQTAHVEAMALFEAGQPG</sequence>
<dbReference type="InterPro" id="IPR002792">
    <property type="entry name" value="TRAM_dom"/>
</dbReference>
<feature type="domain" description="TRAM" evidence="15">
    <location>
        <begin position="22"/>
        <end position="80"/>
    </location>
</feature>
<evidence type="ECO:0000256" key="14">
    <source>
        <dbReference type="SAM" id="MobiDB-lite"/>
    </source>
</evidence>
<dbReference type="Gene3D" id="3.40.50.150">
    <property type="entry name" value="Vaccinia Virus protein VP39"/>
    <property type="match status" value="1"/>
</dbReference>
<evidence type="ECO:0000313" key="17">
    <source>
        <dbReference type="Proteomes" id="UP000077752"/>
    </source>
</evidence>
<dbReference type="EC" id="2.1.1.190" evidence="11"/>
<dbReference type="FunFam" id="3.40.50.150:FF:000009">
    <property type="entry name" value="23S rRNA (Uracil(1939)-C(5))-methyltransferase RlmD"/>
    <property type="match status" value="1"/>
</dbReference>
<dbReference type="InterPro" id="IPR030390">
    <property type="entry name" value="MeTrfase_TrmA_AS"/>
</dbReference>
<feature type="binding site" evidence="11">
    <location>
        <position position="181"/>
    </location>
    <ligand>
        <name>[4Fe-4S] cluster</name>
        <dbReference type="ChEBI" id="CHEBI:49883"/>
    </ligand>
</feature>
<protein>
    <recommendedName>
        <fullName evidence="11">23S rRNA (uracil(1939)-C(5))-methyltransferase RlmD</fullName>
        <ecNumber evidence="11">2.1.1.190</ecNumber>
    </recommendedName>
    <alternativeName>
        <fullName evidence="11">23S rRNA(m5U1939)-methyltransferase</fullName>
    </alternativeName>
</protein>
<feature type="binding site" evidence="11">
    <location>
        <position position="362"/>
    </location>
    <ligand>
        <name>S-adenosyl-L-methionine</name>
        <dbReference type="ChEBI" id="CHEBI:59789"/>
    </ligand>
</feature>
<feature type="binding site" evidence="11 12">
    <location>
        <position position="285"/>
    </location>
    <ligand>
        <name>S-adenosyl-L-methionine</name>
        <dbReference type="ChEBI" id="CHEBI:59789"/>
    </ligand>
</feature>
<keyword evidence="1 11" id="KW-0004">4Fe-4S</keyword>
<evidence type="ECO:0000256" key="3">
    <source>
        <dbReference type="ARBA" id="ARBA00022603"/>
    </source>
</evidence>
<dbReference type="NCBIfam" id="TIGR00479">
    <property type="entry name" value="rumA"/>
    <property type="match status" value="1"/>
</dbReference>
<dbReference type="GO" id="GO:0003723">
    <property type="term" value="F:RNA binding"/>
    <property type="evidence" value="ECO:0007669"/>
    <property type="project" value="InterPro"/>
</dbReference>
<evidence type="ECO:0000256" key="8">
    <source>
        <dbReference type="ARBA" id="ARBA00023014"/>
    </source>
</evidence>
<proteinExistence type="inferred from homology"/>
<keyword evidence="6 11" id="KW-0479">Metal-binding</keyword>
<dbReference type="GO" id="GO:0070475">
    <property type="term" value="P:rRNA base methylation"/>
    <property type="evidence" value="ECO:0007669"/>
    <property type="project" value="TreeGrafter"/>
</dbReference>
<accession>A0A177S9M2</accession>
<dbReference type="NCBIfam" id="NF009639">
    <property type="entry name" value="PRK13168.1"/>
    <property type="match status" value="1"/>
</dbReference>
<dbReference type="GO" id="GO:0005506">
    <property type="term" value="F:iron ion binding"/>
    <property type="evidence" value="ECO:0007669"/>
    <property type="project" value="UniProtKB-UniRule"/>
</dbReference>
<evidence type="ECO:0000256" key="4">
    <source>
        <dbReference type="ARBA" id="ARBA00022679"/>
    </source>
</evidence>
<evidence type="ECO:0000256" key="13">
    <source>
        <dbReference type="PROSITE-ProRule" id="PRU10015"/>
    </source>
</evidence>
<feature type="active site" evidence="13">
    <location>
        <position position="409"/>
    </location>
</feature>
<dbReference type="InterPro" id="IPR029063">
    <property type="entry name" value="SAM-dependent_MTases_sf"/>
</dbReference>
<dbReference type="RefSeq" id="WP_064305017.1">
    <property type="nucleotide sequence ID" value="NZ_LUCV01000058.1"/>
</dbReference>
<dbReference type="Gene3D" id="2.40.50.140">
    <property type="entry name" value="Nucleic acid-binding proteins"/>
    <property type="match status" value="1"/>
</dbReference>
<dbReference type="InterPro" id="IPR010280">
    <property type="entry name" value="U5_MeTrfase_fam"/>
</dbReference>
<evidence type="ECO:0000259" key="15">
    <source>
        <dbReference type="PROSITE" id="PS50926"/>
    </source>
</evidence>
<evidence type="ECO:0000256" key="12">
    <source>
        <dbReference type="PROSITE-ProRule" id="PRU01024"/>
    </source>
</evidence>
<keyword evidence="4 11" id="KW-0808">Transferase</keyword>
<evidence type="ECO:0000256" key="11">
    <source>
        <dbReference type="HAMAP-Rule" id="MF_01010"/>
    </source>
</evidence>
<keyword evidence="3 11" id="KW-0489">Methyltransferase</keyword>
<keyword evidence="8 11" id="KW-0411">Iron-sulfur</keyword>
<dbReference type="CDD" id="cd02440">
    <property type="entry name" value="AdoMet_MTases"/>
    <property type="match status" value="1"/>
</dbReference>
<name>A0A177S9M2_PSEPU</name>
<dbReference type="PROSITE" id="PS01230">
    <property type="entry name" value="TRMA_1"/>
    <property type="match status" value="1"/>
</dbReference>
<feature type="binding site" evidence="11 12">
    <location>
        <position position="335"/>
    </location>
    <ligand>
        <name>S-adenosyl-L-methionine</name>
        <dbReference type="ChEBI" id="CHEBI:59789"/>
    </ligand>
</feature>
<dbReference type="SUPFAM" id="SSF50249">
    <property type="entry name" value="Nucleic acid-binding proteins"/>
    <property type="match status" value="1"/>
</dbReference>
<dbReference type="InterPro" id="IPR001566">
    <property type="entry name" value="23S_rRNA_MeTrfase_RlmD"/>
</dbReference>
<evidence type="ECO:0000256" key="5">
    <source>
        <dbReference type="ARBA" id="ARBA00022691"/>
    </source>
</evidence>
<dbReference type="SUPFAM" id="SSF53335">
    <property type="entry name" value="S-adenosyl-L-methionine-dependent methyltransferases"/>
    <property type="match status" value="1"/>
</dbReference>
<feature type="binding site" evidence="11 12">
    <location>
        <position position="314"/>
    </location>
    <ligand>
        <name>S-adenosyl-L-methionine</name>
        <dbReference type="ChEBI" id="CHEBI:59789"/>
    </ligand>
</feature>
<evidence type="ECO:0000256" key="7">
    <source>
        <dbReference type="ARBA" id="ARBA00023004"/>
    </source>
</evidence>
<dbReference type="Pfam" id="PF01938">
    <property type="entry name" value="TRAM"/>
    <property type="match status" value="1"/>
</dbReference>
<dbReference type="PROSITE" id="PS50926">
    <property type="entry name" value="TRAM"/>
    <property type="match status" value="1"/>
</dbReference>
<comment type="catalytic activity">
    <reaction evidence="9 11">
        <text>uridine(1939) in 23S rRNA + S-adenosyl-L-methionine = 5-methyluridine(1939) in 23S rRNA + S-adenosyl-L-homocysteine + H(+)</text>
        <dbReference type="Rhea" id="RHEA:42908"/>
        <dbReference type="Rhea" id="RHEA-COMP:10278"/>
        <dbReference type="Rhea" id="RHEA-COMP:10279"/>
        <dbReference type="ChEBI" id="CHEBI:15378"/>
        <dbReference type="ChEBI" id="CHEBI:57856"/>
        <dbReference type="ChEBI" id="CHEBI:59789"/>
        <dbReference type="ChEBI" id="CHEBI:65315"/>
        <dbReference type="ChEBI" id="CHEBI:74447"/>
        <dbReference type="EC" id="2.1.1.190"/>
    </reaction>
</comment>
<feature type="binding site" evidence="11">
    <location>
        <position position="319"/>
    </location>
    <ligand>
        <name>S-adenosyl-L-methionine</name>
        <dbReference type="ChEBI" id="CHEBI:59789"/>
    </ligand>
</feature>
<dbReference type="Pfam" id="PF05958">
    <property type="entry name" value="tRNA_U5-meth_tr"/>
    <property type="match status" value="1"/>
</dbReference>
<dbReference type="InterPro" id="IPR030391">
    <property type="entry name" value="MeTrfase_TrmA_CS"/>
</dbReference>
<feature type="region of interest" description="Disordered" evidence="14">
    <location>
        <begin position="1"/>
        <end position="28"/>
    </location>
</feature>
<feature type="binding site" evidence="11">
    <location>
        <position position="102"/>
    </location>
    <ligand>
        <name>[4Fe-4S] cluster</name>
        <dbReference type="ChEBI" id="CHEBI:49883"/>
    </ligand>
</feature>
<dbReference type="PROSITE" id="PS51687">
    <property type="entry name" value="SAM_MT_RNA_M5U"/>
    <property type="match status" value="1"/>
</dbReference>
<gene>
    <name evidence="11" type="primary">rlmD</name>
    <name evidence="16" type="ORF">AYO28_05045</name>
</gene>
<dbReference type="AlphaFoldDB" id="A0A177S9M2"/>
<dbReference type="EMBL" id="LUCV01000058">
    <property type="protein sequence ID" value="OAI83927.1"/>
    <property type="molecule type" value="Genomic_DNA"/>
</dbReference>
<dbReference type="InterPro" id="IPR012340">
    <property type="entry name" value="NA-bd_OB-fold"/>
</dbReference>
<comment type="similarity">
    <text evidence="11">Belongs to the class I-like SAM-binding methyltransferase superfamily. RNA M5U methyltransferase family. RlmD subfamily.</text>
</comment>
<dbReference type="HAMAP" id="MF_01010">
    <property type="entry name" value="23SrRNA_methyltr_RlmD"/>
    <property type="match status" value="1"/>
</dbReference>
<keyword evidence="7 11" id="KW-0408">Iron</keyword>
<dbReference type="Proteomes" id="UP000077752">
    <property type="component" value="Unassembled WGS sequence"/>
</dbReference>
<dbReference type="GO" id="GO:0070041">
    <property type="term" value="F:rRNA (uridine-C5-)-methyltransferase activity"/>
    <property type="evidence" value="ECO:0007669"/>
    <property type="project" value="UniProtKB-UniRule"/>
</dbReference>
<evidence type="ECO:0000256" key="10">
    <source>
        <dbReference type="ARBA" id="ARBA00059995"/>
    </source>
</evidence>
<evidence type="ECO:0000256" key="9">
    <source>
        <dbReference type="ARBA" id="ARBA00052756"/>
    </source>
</evidence>
<evidence type="ECO:0000256" key="1">
    <source>
        <dbReference type="ARBA" id="ARBA00022485"/>
    </source>
</evidence>
<evidence type="ECO:0000256" key="2">
    <source>
        <dbReference type="ARBA" id="ARBA00022552"/>
    </source>
</evidence>
<keyword evidence="5 11" id="KW-0949">S-adenosyl-L-methionine</keyword>
<dbReference type="PANTHER" id="PTHR11061:SF49">
    <property type="entry name" value="23S RRNA (URACIL(1939)-C(5))-METHYLTRANSFERASE RLMD"/>
    <property type="match status" value="1"/>
</dbReference>
<dbReference type="GO" id="GO:0051539">
    <property type="term" value="F:4 iron, 4 sulfur cluster binding"/>
    <property type="evidence" value="ECO:0007669"/>
    <property type="project" value="UniProtKB-KW"/>
</dbReference>
<comment type="caution">
    <text evidence="16">The sequence shown here is derived from an EMBL/GenBank/DDBJ whole genome shotgun (WGS) entry which is preliminary data.</text>
</comment>